<keyword evidence="8" id="KW-0456">Lyase</keyword>
<evidence type="ECO:0000256" key="1">
    <source>
        <dbReference type="ARBA" id="ARBA00001633"/>
    </source>
</evidence>
<evidence type="ECO:0000256" key="6">
    <source>
        <dbReference type="ARBA" id="ARBA00022822"/>
    </source>
</evidence>
<protein>
    <recommendedName>
        <fullName evidence="3">indole-3-glycerol-phosphate synthase</fullName>
        <ecNumber evidence="3">4.1.1.48</ecNumber>
    </recommendedName>
</protein>
<comment type="catalytic activity">
    <reaction evidence="1">
        <text>1-(2-carboxyphenylamino)-1-deoxy-D-ribulose 5-phosphate + H(+) = (1S,2R)-1-C-(indol-3-yl)glycerol 3-phosphate + CO2 + H2O</text>
        <dbReference type="Rhea" id="RHEA:23476"/>
        <dbReference type="ChEBI" id="CHEBI:15377"/>
        <dbReference type="ChEBI" id="CHEBI:15378"/>
        <dbReference type="ChEBI" id="CHEBI:16526"/>
        <dbReference type="ChEBI" id="CHEBI:58613"/>
        <dbReference type="ChEBI" id="CHEBI:58866"/>
        <dbReference type="EC" id="4.1.1.48"/>
    </reaction>
</comment>
<dbReference type="NCBIfam" id="NF001377">
    <property type="entry name" value="PRK00278.2-4"/>
    <property type="match status" value="1"/>
</dbReference>
<reference evidence="11 12" key="1">
    <citation type="journal article" date="2024" name="Nat. Commun.">
        <title>Phylogenomics reveals the evolutionary origins of lichenization in chlorophyte algae.</title>
        <authorList>
            <person name="Puginier C."/>
            <person name="Libourel C."/>
            <person name="Otte J."/>
            <person name="Skaloud P."/>
            <person name="Haon M."/>
            <person name="Grisel S."/>
            <person name="Petersen M."/>
            <person name="Berrin J.G."/>
            <person name="Delaux P.M."/>
            <person name="Dal Grande F."/>
            <person name="Keller J."/>
        </authorList>
    </citation>
    <scope>NUCLEOTIDE SEQUENCE [LARGE SCALE GENOMIC DNA]</scope>
    <source>
        <strain evidence="11 12">SAG 216-7</strain>
    </source>
</reference>
<keyword evidence="6" id="KW-0822">Tryptophan biosynthesis</keyword>
<comment type="caution">
    <text evidence="11">The sequence shown here is derived from an EMBL/GenBank/DDBJ whole genome shotgun (WGS) entry which is preliminary data.</text>
</comment>
<dbReference type="EC" id="4.1.1.48" evidence="3"/>
<evidence type="ECO:0000256" key="5">
    <source>
        <dbReference type="ARBA" id="ARBA00022793"/>
    </source>
</evidence>
<dbReference type="PANTHER" id="PTHR22854">
    <property type="entry name" value="TRYPTOPHAN BIOSYNTHESIS PROTEIN"/>
    <property type="match status" value="1"/>
</dbReference>
<dbReference type="HAMAP" id="MF_00134_B">
    <property type="entry name" value="IGPS_B"/>
    <property type="match status" value="1"/>
</dbReference>
<dbReference type="Pfam" id="PF00218">
    <property type="entry name" value="IGPS"/>
    <property type="match status" value="1"/>
</dbReference>
<dbReference type="Gene3D" id="3.20.20.70">
    <property type="entry name" value="Aldolase class I"/>
    <property type="match status" value="1"/>
</dbReference>
<dbReference type="EMBL" id="JALJOT010000011">
    <property type="protein sequence ID" value="KAK9905780.1"/>
    <property type="molecule type" value="Genomic_DNA"/>
</dbReference>
<dbReference type="InterPro" id="IPR011060">
    <property type="entry name" value="RibuloseP-bd_barrel"/>
</dbReference>
<dbReference type="InterPro" id="IPR001468">
    <property type="entry name" value="Indole-3-GlycerolPSynthase_CS"/>
</dbReference>
<evidence type="ECO:0000259" key="10">
    <source>
        <dbReference type="Pfam" id="PF00218"/>
    </source>
</evidence>
<dbReference type="Proteomes" id="UP001491310">
    <property type="component" value="Unassembled WGS sequence"/>
</dbReference>
<keyword evidence="12" id="KW-1185">Reference proteome</keyword>
<dbReference type="PROSITE" id="PS00614">
    <property type="entry name" value="IGPS"/>
    <property type="match status" value="1"/>
</dbReference>
<evidence type="ECO:0000256" key="8">
    <source>
        <dbReference type="ARBA" id="ARBA00023239"/>
    </source>
</evidence>
<evidence type="ECO:0000256" key="9">
    <source>
        <dbReference type="SAM" id="MobiDB-lite"/>
    </source>
</evidence>
<dbReference type="InterPro" id="IPR045186">
    <property type="entry name" value="Indole-3-glycerol_P_synth"/>
</dbReference>
<gene>
    <name evidence="11" type="ORF">WJX75_006125</name>
</gene>
<dbReference type="InterPro" id="IPR013785">
    <property type="entry name" value="Aldolase_TIM"/>
</dbReference>
<evidence type="ECO:0000256" key="7">
    <source>
        <dbReference type="ARBA" id="ARBA00023141"/>
    </source>
</evidence>
<feature type="domain" description="Indole-3-glycerol phosphate synthase" evidence="10">
    <location>
        <begin position="94"/>
        <end position="361"/>
    </location>
</feature>
<dbReference type="SUPFAM" id="SSF51366">
    <property type="entry name" value="Ribulose-phoshate binding barrel"/>
    <property type="match status" value="1"/>
</dbReference>
<evidence type="ECO:0000256" key="4">
    <source>
        <dbReference type="ARBA" id="ARBA00022605"/>
    </source>
</evidence>
<name>A0ABR2YHZ8_9CHLO</name>
<evidence type="ECO:0000256" key="3">
    <source>
        <dbReference type="ARBA" id="ARBA00012362"/>
    </source>
</evidence>
<feature type="compositionally biased region" description="Polar residues" evidence="9">
    <location>
        <begin position="1"/>
        <end position="11"/>
    </location>
</feature>
<organism evidence="11 12">
    <name type="scientific">Coccomyxa subellipsoidea</name>
    <dbReference type="NCBI Taxonomy" id="248742"/>
    <lineage>
        <taxon>Eukaryota</taxon>
        <taxon>Viridiplantae</taxon>
        <taxon>Chlorophyta</taxon>
        <taxon>core chlorophytes</taxon>
        <taxon>Trebouxiophyceae</taxon>
        <taxon>Trebouxiophyceae incertae sedis</taxon>
        <taxon>Coccomyxaceae</taxon>
        <taxon>Coccomyxa</taxon>
    </lineage>
</organism>
<accession>A0ABR2YHZ8</accession>
<evidence type="ECO:0000313" key="11">
    <source>
        <dbReference type="EMBL" id="KAK9905780.1"/>
    </source>
</evidence>
<feature type="region of interest" description="Disordered" evidence="9">
    <location>
        <begin position="1"/>
        <end position="48"/>
    </location>
</feature>
<proteinExistence type="inferred from homology"/>
<keyword evidence="7" id="KW-0057">Aromatic amino acid biosynthesis</keyword>
<evidence type="ECO:0000313" key="12">
    <source>
        <dbReference type="Proteomes" id="UP001491310"/>
    </source>
</evidence>
<keyword evidence="5" id="KW-0210">Decarboxylase</keyword>
<keyword evidence="4" id="KW-0028">Amino-acid biosynthesis</keyword>
<dbReference type="PANTHER" id="PTHR22854:SF2">
    <property type="entry name" value="INDOLE-3-GLYCEROL-PHOSPHATE SYNTHASE"/>
    <property type="match status" value="1"/>
</dbReference>
<sequence>MQHTSSFSGRNTLILPQRQPAAFSTGRRPPQQTIGVQKRTRSQAVETPPQIVETASDQEVMIRRRAPDGIPQQPCGAMRFEVPETEDNKPRNILEEIVWWKAQEMVRMKEKEPLARLSMQIKVAAPSRDFIGALRAANERIGKPGLIAEVKKASPSRGVIQPDFDPVRIAKAYEAGGAACLSVLTDAKYFQGSFDYLAQIRAAGVATPLLCKEFIVEAYQLFKARASGADAVLLIAAVLPNSDLAYLIKAANKCGLQVLVEVHTIAELERVLKLDMDSSQVMLGINNRDLQTFKVDIENNRRIMESSAGQQVKERGFLMAGESGIFTPEHVAFVQSTGCDAILVGESLVKEGNPEAAVKKLLSLA</sequence>
<comment type="pathway">
    <text evidence="2">Amino-acid biosynthesis; L-tryptophan biosynthesis; L-tryptophan from chorismate: step 4/5.</text>
</comment>
<dbReference type="CDD" id="cd00331">
    <property type="entry name" value="IGPS"/>
    <property type="match status" value="1"/>
</dbReference>
<evidence type="ECO:0000256" key="2">
    <source>
        <dbReference type="ARBA" id="ARBA00004696"/>
    </source>
</evidence>
<dbReference type="InterPro" id="IPR013798">
    <property type="entry name" value="Indole-3-glycerol_P_synth_dom"/>
</dbReference>